<organism evidence="10 11">
    <name type="scientific">Ictalurus punctatus</name>
    <name type="common">Channel catfish</name>
    <name type="synonym">Silurus punctatus</name>
    <dbReference type="NCBI Taxonomy" id="7998"/>
    <lineage>
        <taxon>Eukaryota</taxon>
        <taxon>Metazoa</taxon>
        <taxon>Chordata</taxon>
        <taxon>Craniata</taxon>
        <taxon>Vertebrata</taxon>
        <taxon>Euteleostomi</taxon>
        <taxon>Actinopterygii</taxon>
        <taxon>Neopterygii</taxon>
        <taxon>Teleostei</taxon>
        <taxon>Ostariophysi</taxon>
        <taxon>Siluriformes</taxon>
        <taxon>Ictaluridae</taxon>
        <taxon>Ictalurus</taxon>
    </lineage>
</organism>
<dbReference type="RefSeq" id="XP_017320565.1">
    <property type="nucleotide sequence ID" value="XM_017465076.3"/>
</dbReference>
<dbReference type="KEGG" id="ipu:108263890"/>
<comment type="similarity">
    <text evidence="2">Belongs to the TMEM14 family.</text>
</comment>
<evidence type="ECO:0000256" key="2">
    <source>
        <dbReference type="ARBA" id="ARBA00007590"/>
    </source>
</evidence>
<reference evidence="10" key="1">
    <citation type="journal article" date="2016" name="Nat. Commun.">
        <title>The channel catfish genome sequence provides insights into the evolution of scale formation in teleosts.</title>
        <authorList>
            <person name="Liu Z."/>
            <person name="Liu S."/>
            <person name="Yao J."/>
            <person name="Bao L."/>
            <person name="Zhang J."/>
            <person name="Li Y."/>
            <person name="Jiang C."/>
            <person name="Sun L."/>
            <person name="Wang R."/>
            <person name="Zhang Y."/>
            <person name="Zhou T."/>
            <person name="Zeng Q."/>
            <person name="Fu Q."/>
            <person name="Gao S."/>
            <person name="Li N."/>
            <person name="Koren S."/>
            <person name="Jiang Y."/>
            <person name="Zimin A."/>
            <person name="Xu P."/>
            <person name="Phillippy A.M."/>
            <person name="Geng X."/>
            <person name="Song L."/>
            <person name="Sun F."/>
            <person name="Li C."/>
            <person name="Wang X."/>
            <person name="Chen A."/>
            <person name="Jin Y."/>
            <person name="Yuan Z."/>
            <person name="Yang Y."/>
            <person name="Tan S."/>
            <person name="Peatman E."/>
            <person name="Lu J."/>
            <person name="Qin Z."/>
            <person name="Dunham R."/>
            <person name="Li Z."/>
            <person name="Sonstegard T."/>
            <person name="Feng J."/>
            <person name="Danzmann R.G."/>
            <person name="Schroeder S."/>
            <person name="Scheffler B."/>
            <person name="Duke M.V."/>
            <person name="Ballard L."/>
            <person name="Kucuktas H."/>
            <person name="Kaltenboeck L."/>
            <person name="Liu H."/>
            <person name="Armbruster J."/>
            <person name="Xie Y."/>
            <person name="Kirby M.L."/>
            <person name="Tian Y."/>
            <person name="Flanagan M.E."/>
            <person name="Mu W."/>
            <person name="Waldbieser G.C."/>
        </authorList>
    </citation>
    <scope>NUCLEOTIDE SEQUENCE [LARGE SCALE GENOMIC DNA]</scope>
    <source>
        <strain evidence="10">SDA103</strain>
    </source>
</reference>
<evidence type="ECO:0000256" key="9">
    <source>
        <dbReference type="SAM" id="Phobius"/>
    </source>
</evidence>
<dbReference type="GO" id="GO:0070453">
    <property type="term" value="P:regulation of heme biosynthetic process"/>
    <property type="evidence" value="ECO:0007669"/>
    <property type="project" value="TreeGrafter"/>
</dbReference>
<protein>
    <recommendedName>
        <fullName evidence="8">Transmembrane protein 14C</fullName>
    </recommendedName>
</protein>
<feature type="transmembrane region" description="Helical" evidence="9">
    <location>
        <begin position="82"/>
        <end position="102"/>
    </location>
</feature>
<feature type="transmembrane region" description="Helical" evidence="9">
    <location>
        <begin position="30"/>
        <end position="49"/>
    </location>
</feature>
<proteinExistence type="inferred from homology"/>
<feature type="transmembrane region" description="Helical" evidence="9">
    <location>
        <begin position="6"/>
        <end position="23"/>
    </location>
</feature>
<reference evidence="11" key="2">
    <citation type="submission" date="2025-08" db="UniProtKB">
        <authorList>
            <consortium name="RefSeq"/>
        </authorList>
    </citation>
    <scope>IDENTIFICATION</scope>
    <source>
        <tissue evidence="11">Blood</tissue>
    </source>
</reference>
<name>A0A2D0QSV3_ICTPU</name>
<dbReference type="PANTHER" id="PTHR12668">
    <property type="entry name" value="TRANSMEMBRANE PROTEIN 14, 15"/>
    <property type="match status" value="1"/>
</dbReference>
<keyword evidence="4 9" id="KW-1133">Transmembrane helix</keyword>
<dbReference type="InterPro" id="IPR044890">
    <property type="entry name" value="TMEM14_sf"/>
</dbReference>
<keyword evidence="3 9" id="KW-0812">Transmembrane</keyword>
<keyword evidence="5" id="KW-0350">Heme biosynthesis</keyword>
<keyword evidence="6 9" id="KW-0472">Membrane</keyword>
<dbReference type="AlphaFoldDB" id="A0A2D0QSV3"/>
<dbReference type="GO" id="GO:0006783">
    <property type="term" value="P:heme biosynthetic process"/>
    <property type="evidence" value="ECO:0007669"/>
    <property type="project" value="UniProtKB-KW"/>
</dbReference>
<evidence type="ECO:0000313" key="11">
    <source>
        <dbReference type="RefSeq" id="XP_017320565.1"/>
    </source>
</evidence>
<evidence type="ECO:0000256" key="6">
    <source>
        <dbReference type="ARBA" id="ARBA00023136"/>
    </source>
</evidence>
<dbReference type="Gene3D" id="1.10.10.1740">
    <property type="entry name" value="Transmembrane protein 14-like"/>
    <property type="match status" value="1"/>
</dbReference>
<evidence type="ECO:0000313" key="10">
    <source>
        <dbReference type="Proteomes" id="UP000221080"/>
    </source>
</evidence>
<accession>A0A2D0QSV3</accession>
<evidence type="ECO:0000256" key="1">
    <source>
        <dbReference type="ARBA" id="ARBA00004141"/>
    </source>
</evidence>
<dbReference type="CTD" id="447871"/>
<dbReference type="Proteomes" id="UP000221080">
    <property type="component" value="Chromosome 1"/>
</dbReference>
<dbReference type="InterPro" id="IPR005349">
    <property type="entry name" value="TMEM14"/>
</dbReference>
<evidence type="ECO:0000256" key="5">
    <source>
        <dbReference type="ARBA" id="ARBA00023133"/>
    </source>
</evidence>
<comment type="function">
    <text evidence="7">Required for normal heme biosynthesis.</text>
</comment>
<evidence type="ECO:0000256" key="7">
    <source>
        <dbReference type="ARBA" id="ARBA00037428"/>
    </source>
</evidence>
<dbReference type="STRING" id="7998.ENSIPUP00000000117"/>
<evidence type="ECO:0000256" key="4">
    <source>
        <dbReference type="ARBA" id="ARBA00022989"/>
    </source>
</evidence>
<dbReference type="PANTHER" id="PTHR12668:SF4">
    <property type="entry name" value="TRANSMEMBRANE PROTEIN 14C-RELATED"/>
    <property type="match status" value="1"/>
</dbReference>
<sequence>MAVDWLGYAFAALTATGGIVGYIKAGSFMSLVGGLVFGCLAALGSFQVSQNPKNILLSFGTYGTLAVLMGVRFLSSWKIMPAGLLTGASLFMLLRLGLGLLWPRKKHS</sequence>
<evidence type="ECO:0000256" key="3">
    <source>
        <dbReference type="ARBA" id="ARBA00022692"/>
    </source>
</evidence>
<dbReference type="GO" id="GO:0031966">
    <property type="term" value="C:mitochondrial membrane"/>
    <property type="evidence" value="ECO:0007669"/>
    <property type="project" value="TreeGrafter"/>
</dbReference>
<dbReference type="GeneID" id="108263890"/>
<keyword evidence="10" id="KW-1185">Reference proteome</keyword>
<evidence type="ECO:0000256" key="8">
    <source>
        <dbReference type="ARBA" id="ARBA00039421"/>
    </source>
</evidence>
<feature type="transmembrane region" description="Helical" evidence="9">
    <location>
        <begin position="55"/>
        <end position="75"/>
    </location>
</feature>
<dbReference type="OrthoDB" id="5620at2759"/>
<gene>
    <name evidence="11" type="primary">tmem14cb</name>
</gene>
<comment type="subcellular location">
    <subcellularLocation>
        <location evidence="1">Membrane</location>
        <topology evidence="1">Multi-pass membrane protein</topology>
    </subcellularLocation>
</comment>
<dbReference type="Pfam" id="PF03647">
    <property type="entry name" value="Tmemb_14"/>
    <property type="match status" value="1"/>
</dbReference>